<evidence type="ECO:0000256" key="3">
    <source>
        <dbReference type="ARBA" id="ARBA00023163"/>
    </source>
</evidence>
<dbReference type="PANTHER" id="PTHR38445:SF10">
    <property type="entry name" value="GNTR-FAMILY TRANSCRIPTIONAL REGULATOR"/>
    <property type="match status" value="1"/>
</dbReference>
<dbReference type="PROSITE" id="PS50949">
    <property type="entry name" value="HTH_GNTR"/>
    <property type="match status" value="1"/>
</dbReference>
<dbReference type="Gene3D" id="3.40.50.2300">
    <property type="match status" value="1"/>
</dbReference>
<dbReference type="Pfam" id="PF00392">
    <property type="entry name" value="GntR"/>
    <property type="match status" value="1"/>
</dbReference>
<dbReference type="GO" id="GO:0003677">
    <property type="term" value="F:DNA binding"/>
    <property type="evidence" value="ECO:0007669"/>
    <property type="project" value="UniProtKB-KW"/>
</dbReference>
<dbReference type="SUPFAM" id="SSF53822">
    <property type="entry name" value="Periplasmic binding protein-like I"/>
    <property type="match status" value="1"/>
</dbReference>
<keyword evidence="3" id="KW-0804">Transcription</keyword>
<dbReference type="InterPro" id="IPR036388">
    <property type="entry name" value="WH-like_DNA-bd_sf"/>
</dbReference>
<name>A0A239DT15_9FLAO</name>
<evidence type="ECO:0000256" key="1">
    <source>
        <dbReference type="ARBA" id="ARBA00023015"/>
    </source>
</evidence>
<dbReference type="InterPro" id="IPR000524">
    <property type="entry name" value="Tscrpt_reg_HTH_GntR"/>
</dbReference>
<protein>
    <submittedName>
        <fullName evidence="5">Transcriptional regulator, GntR family</fullName>
    </submittedName>
</protein>
<dbReference type="GO" id="GO:0003700">
    <property type="term" value="F:DNA-binding transcription factor activity"/>
    <property type="evidence" value="ECO:0007669"/>
    <property type="project" value="InterPro"/>
</dbReference>
<dbReference type="SMART" id="SM00345">
    <property type="entry name" value="HTH_GNTR"/>
    <property type="match status" value="1"/>
</dbReference>
<dbReference type="RefSeq" id="WP_089373879.1">
    <property type="nucleotide sequence ID" value="NZ_BMEP01000011.1"/>
</dbReference>
<organism evidence="5 6">
    <name type="scientific">Dokdonia pacifica</name>
    <dbReference type="NCBI Taxonomy" id="1627892"/>
    <lineage>
        <taxon>Bacteria</taxon>
        <taxon>Pseudomonadati</taxon>
        <taxon>Bacteroidota</taxon>
        <taxon>Flavobacteriia</taxon>
        <taxon>Flavobacteriales</taxon>
        <taxon>Flavobacteriaceae</taxon>
        <taxon>Dokdonia</taxon>
    </lineage>
</organism>
<evidence type="ECO:0000259" key="4">
    <source>
        <dbReference type="PROSITE" id="PS50949"/>
    </source>
</evidence>
<keyword evidence="2" id="KW-0238">DNA-binding</keyword>
<dbReference type="AlphaFoldDB" id="A0A239DT15"/>
<evidence type="ECO:0000313" key="6">
    <source>
        <dbReference type="Proteomes" id="UP000198379"/>
    </source>
</evidence>
<reference evidence="5 6" key="1">
    <citation type="submission" date="2017-06" db="EMBL/GenBank/DDBJ databases">
        <authorList>
            <person name="Kim H.J."/>
            <person name="Triplett B.A."/>
        </authorList>
    </citation>
    <scope>NUCLEOTIDE SEQUENCE [LARGE SCALE GENOMIC DNA]</scope>
    <source>
        <strain evidence="5 6">DSM 25597</strain>
    </source>
</reference>
<dbReference type="OrthoDB" id="742238at2"/>
<evidence type="ECO:0000313" key="5">
    <source>
        <dbReference type="EMBL" id="SNS34893.1"/>
    </source>
</evidence>
<sequence>MDVNESILQINHDSDVPKYQQIVTSIVDAVAESSIKKGSVLPSVNAICKTHKLSRDTVFKAYSILKDNGVVDAVPNKGYFVAHDTKKVLLVLDTFKAYKEVLYHSFINNLPENIISDVQFHHYNIDNFKTIINNSLGKYYKYIVMNFDHKEVKDVVSKINNDKLLQIDWNIYTDATNNYVFQDFGESFYTSITKAETALRKYKRLDFLYPSFTYHPTETVVYFEKFCKDFNFDYQIITDPKNFKVEKGVAYLSVSDRMLGRFLEQSKDNNFEPGTDVGFLSYNETPMKKFIYKGISVISTDFKELGTKAAEFITSDDPMQHYVPTTLTLRESL</sequence>
<dbReference type="PANTHER" id="PTHR38445">
    <property type="entry name" value="HTH-TYPE TRANSCRIPTIONAL REPRESSOR YTRA"/>
    <property type="match status" value="1"/>
</dbReference>
<dbReference type="EMBL" id="FZNY01000012">
    <property type="protein sequence ID" value="SNS34893.1"/>
    <property type="molecule type" value="Genomic_DNA"/>
</dbReference>
<gene>
    <name evidence="5" type="ORF">SAMN06265376_11221</name>
</gene>
<evidence type="ECO:0000256" key="2">
    <source>
        <dbReference type="ARBA" id="ARBA00023125"/>
    </source>
</evidence>
<dbReference type="SUPFAM" id="SSF46785">
    <property type="entry name" value="Winged helix' DNA-binding domain"/>
    <property type="match status" value="1"/>
</dbReference>
<feature type="domain" description="HTH gntR-type" evidence="4">
    <location>
        <begin position="16"/>
        <end position="84"/>
    </location>
</feature>
<dbReference type="Proteomes" id="UP000198379">
    <property type="component" value="Unassembled WGS sequence"/>
</dbReference>
<dbReference type="Gene3D" id="1.10.10.10">
    <property type="entry name" value="Winged helix-like DNA-binding domain superfamily/Winged helix DNA-binding domain"/>
    <property type="match status" value="1"/>
</dbReference>
<accession>A0A239DT15</accession>
<dbReference type="InterPro" id="IPR028082">
    <property type="entry name" value="Peripla_BP_I"/>
</dbReference>
<dbReference type="CDD" id="cd07377">
    <property type="entry name" value="WHTH_GntR"/>
    <property type="match status" value="1"/>
</dbReference>
<keyword evidence="6" id="KW-1185">Reference proteome</keyword>
<keyword evidence="1" id="KW-0805">Transcription regulation</keyword>
<proteinExistence type="predicted"/>
<dbReference type="InterPro" id="IPR036390">
    <property type="entry name" value="WH_DNA-bd_sf"/>
</dbReference>